<accession>A0ABQ7G129</accession>
<gene>
    <name evidence="3" type="ORF">DUNSADRAFT_17789</name>
</gene>
<keyword evidence="4" id="KW-1185">Reference proteome</keyword>
<comment type="caution">
    <text evidence="3">The sequence shown here is derived from an EMBL/GenBank/DDBJ whole genome shotgun (WGS) entry which is preliminary data.</text>
</comment>
<keyword evidence="2" id="KW-0812">Transmembrane</keyword>
<evidence type="ECO:0000256" key="2">
    <source>
        <dbReference type="SAM" id="Phobius"/>
    </source>
</evidence>
<protein>
    <submittedName>
        <fullName evidence="3">Uncharacterized protein</fullName>
    </submittedName>
</protein>
<evidence type="ECO:0000256" key="1">
    <source>
        <dbReference type="SAM" id="MobiDB-lite"/>
    </source>
</evidence>
<organism evidence="3 4">
    <name type="scientific">Dunaliella salina</name>
    <name type="common">Green alga</name>
    <name type="synonym">Protococcus salinus</name>
    <dbReference type="NCBI Taxonomy" id="3046"/>
    <lineage>
        <taxon>Eukaryota</taxon>
        <taxon>Viridiplantae</taxon>
        <taxon>Chlorophyta</taxon>
        <taxon>core chlorophytes</taxon>
        <taxon>Chlorophyceae</taxon>
        <taxon>CS clade</taxon>
        <taxon>Chlamydomonadales</taxon>
        <taxon>Dunaliellaceae</taxon>
        <taxon>Dunaliella</taxon>
    </lineage>
</organism>
<reference evidence="3" key="1">
    <citation type="submission" date="2017-08" db="EMBL/GenBank/DDBJ databases">
        <authorList>
            <person name="Polle J.E."/>
            <person name="Barry K."/>
            <person name="Cushman J."/>
            <person name="Schmutz J."/>
            <person name="Tran D."/>
            <person name="Hathwaick L.T."/>
            <person name="Yim W.C."/>
            <person name="Jenkins J."/>
            <person name="Mckie-Krisberg Z.M."/>
            <person name="Prochnik S."/>
            <person name="Lindquist E."/>
            <person name="Dockter R.B."/>
            <person name="Adam C."/>
            <person name="Molina H."/>
            <person name="Bunkerborg J."/>
            <person name="Jin E."/>
            <person name="Buchheim M."/>
            <person name="Magnuson J."/>
        </authorList>
    </citation>
    <scope>NUCLEOTIDE SEQUENCE</scope>
    <source>
        <strain evidence="3">CCAP 19/18</strain>
    </source>
</reference>
<keyword evidence="2" id="KW-1133">Transmembrane helix</keyword>
<name>A0ABQ7G129_DUNSA</name>
<evidence type="ECO:0000313" key="4">
    <source>
        <dbReference type="Proteomes" id="UP000815325"/>
    </source>
</evidence>
<dbReference type="Proteomes" id="UP000815325">
    <property type="component" value="Unassembled WGS sequence"/>
</dbReference>
<keyword evidence="2" id="KW-0472">Membrane</keyword>
<feature type="transmembrane region" description="Helical" evidence="2">
    <location>
        <begin position="119"/>
        <end position="140"/>
    </location>
</feature>
<dbReference type="EMBL" id="MU070324">
    <property type="protein sequence ID" value="KAF5828305.1"/>
    <property type="molecule type" value="Genomic_DNA"/>
</dbReference>
<feature type="region of interest" description="Disordered" evidence="1">
    <location>
        <begin position="40"/>
        <end position="73"/>
    </location>
</feature>
<feature type="compositionally biased region" description="Pro residues" evidence="1">
    <location>
        <begin position="60"/>
        <end position="69"/>
    </location>
</feature>
<sequence>MSSRQMLAHRVIHAWHLAVPSPCKPANPLARRHGLRRFPRANVSAALPNEQDQPSQSQSSPPPPPPEPPQAKQSNFEDNLARFVDQTRDIYLPASFVLGTSTFGLKTSLDNFVLQSDPLGFIGCALMSGAITSALAWILFDFIDTPKK</sequence>
<evidence type="ECO:0000313" key="3">
    <source>
        <dbReference type="EMBL" id="KAF5828305.1"/>
    </source>
</evidence>
<proteinExistence type="predicted"/>